<name>A0A3N4LE73_9PEZI</name>
<dbReference type="PANTHER" id="PTHR33048:SF47">
    <property type="entry name" value="INTEGRAL MEMBRANE PROTEIN-RELATED"/>
    <property type="match status" value="1"/>
</dbReference>
<proteinExistence type="inferred from homology"/>
<evidence type="ECO:0000313" key="8">
    <source>
        <dbReference type="EMBL" id="RPB21183.1"/>
    </source>
</evidence>
<dbReference type="PANTHER" id="PTHR33048">
    <property type="entry name" value="PTH11-LIKE INTEGRAL MEMBRANE PROTEIN (AFU_ORTHOLOGUE AFUA_5G11245)"/>
    <property type="match status" value="1"/>
</dbReference>
<dbReference type="EMBL" id="ML121562">
    <property type="protein sequence ID" value="RPB21183.1"/>
    <property type="molecule type" value="Genomic_DNA"/>
</dbReference>
<evidence type="ECO:0000256" key="5">
    <source>
        <dbReference type="ARBA" id="ARBA00038359"/>
    </source>
</evidence>
<sequence>MGEEWQNSHRYRYLVLQQAGSSIPELRQVYRGWFQVDLFQAPSALPELRLNNRELERMIFAVGHITLEAVIIVTSLVMLYIRIYLNIRTPGGRVKTLIISDWLIISAQVMGTLFLVYHIWKNITLMKSKDPFVIVSPRQLKSVLAAATIYITILWLIKASFIAFYWSLHAHLTKTLRWLLYFSMMVLMVTFLVMHLINFLWCRPLSRMFQFTLKDFCHIGLDLHTGTIFYVLNVFTDLIVMIIGLTFVYNIRHSLGPRQWFAAAFVFIIGSIPIIASTVRYTTVYYIIRDPFTSFTRFGEIELWSEIDGAFATYAACLPALRSLIRETREKGSDGYGKADAGSVVAKRRYQKRISETGMDRSFDEDVEIGFAGIVRSKAVLGHKGHVRVWSLDIDVPRALEVDPQLTTRQSHVMQA</sequence>
<dbReference type="OrthoDB" id="5372266at2759"/>
<feature type="transmembrane region" description="Helical" evidence="6">
    <location>
        <begin position="261"/>
        <end position="288"/>
    </location>
</feature>
<keyword evidence="9" id="KW-1185">Reference proteome</keyword>
<feature type="transmembrane region" description="Helical" evidence="6">
    <location>
        <begin position="102"/>
        <end position="120"/>
    </location>
</feature>
<feature type="transmembrane region" description="Helical" evidence="6">
    <location>
        <begin position="178"/>
        <end position="201"/>
    </location>
</feature>
<feature type="transmembrane region" description="Helical" evidence="6">
    <location>
        <begin position="58"/>
        <end position="81"/>
    </location>
</feature>
<evidence type="ECO:0000256" key="3">
    <source>
        <dbReference type="ARBA" id="ARBA00022989"/>
    </source>
</evidence>
<evidence type="ECO:0000256" key="4">
    <source>
        <dbReference type="ARBA" id="ARBA00023136"/>
    </source>
</evidence>
<keyword evidence="3 6" id="KW-1133">Transmembrane helix</keyword>
<feature type="transmembrane region" description="Helical" evidence="6">
    <location>
        <begin position="140"/>
        <end position="166"/>
    </location>
</feature>
<evidence type="ECO:0000259" key="7">
    <source>
        <dbReference type="Pfam" id="PF20684"/>
    </source>
</evidence>
<dbReference type="InterPro" id="IPR049326">
    <property type="entry name" value="Rhodopsin_dom_fungi"/>
</dbReference>
<dbReference type="InParanoid" id="A0A3N4LE73"/>
<protein>
    <recommendedName>
        <fullName evidence="7">Rhodopsin domain-containing protein</fullName>
    </recommendedName>
</protein>
<keyword evidence="4 6" id="KW-0472">Membrane</keyword>
<reference evidence="8 9" key="1">
    <citation type="journal article" date="2018" name="Nat. Ecol. Evol.">
        <title>Pezizomycetes genomes reveal the molecular basis of ectomycorrhizal truffle lifestyle.</title>
        <authorList>
            <person name="Murat C."/>
            <person name="Payen T."/>
            <person name="Noel B."/>
            <person name="Kuo A."/>
            <person name="Morin E."/>
            <person name="Chen J."/>
            <person name="Kohler A."/>
            <person name="Krizsan K."/>
            <person name="Balestrini R."/>
            <person name="Da Silva C."/>
            <person name="Montanini B."/>
            <person name="Hainaut M."/>
            <person name="Levati E."/>
            <person name="Barry K.W."/>
            <person name="Belfiori B."/>
            <person name="Cichocki N."/>
            <person name="Clum A."/>
            <person name="Dockter R.B."/>
            <person name="Fauchery L."/>
            <person name="Guy J."/>
            <person name="Iotti M."/>
            <person name="Le Tacon F."/>
            <person name="Lindquist E.A."/>
            <person name="Lipzen A."/>
            <person name="Malagnac F."/>
            <person name="Mello A."/>
            <person name="Molinier V."/>
            <person name="Miyauchi S."/>
            <person name="Poulain J."/>
            <person name="Riccioni C."/>
            <person name="Rubini A."/>
            <person name="Sitrit Y."/>
            <person name="Splivallo R."/>
            <person name="Traeger S."/>
            <person name="Wang M."/>
            <person name="Zifcakova L."/>
            <person name="Wipf D."/>
            <person name="Zambonelli A."/>
            <person name="Paolocci F."/>
            <person name="Nowrousian M."/>
            <person name="Ottonello S."/>
            <person name="Baldrian P."/>
            <person name="Spatafora J.W."/>
            <person name="Henrissat B."/>
            <person name="Nagy L.G."/>
            <person name="Aury J.M."/>
            <person name="Wincker P."/>
            <person name="Grigoriev I.V."/>
            <person name="Bonfante P."/>
            <person name="Martin F.M."/>
        </authorList>
    </citation>
    <scope>NUCLEOTIDE SEQUENCE [LARGE SCALE GENOMIC DNA]</scope>
    <source>
        <strain evidence="8 9">ATCC MYA-4762</strain>
    </source>
</reference>
<comment type="similarity">
    <text evidence="5">Belongs to the SAT4 family.</text>
</comment>
<evidence type="ECO:0000256" key="6">
    <source>
        <dbReference type="SAM" id="Phobius"/>
    </source>
</evidence>
<comment type="subcellular location">
    <subcellularLocation>
        <location evidence="1">Membrane</location>
        <topology evidence="1">Multi-pass membrane protein</topology>
    </subcellularLocation>
</comment>
<feature type="domain" description="Rhodopsin" evidence="7">
    <location>
        <begin position="95"/>
        <end position="326"/>
    </location>
</feature>
<accession>A0A3N4LE73</accession>
<dbReference type="Proteomes" id="UP000267821">
    <property type="component" value="Unassembled WGS sequence"/>
</dbReference>
<organism evidence="8 9">
    <name type="scientific">Terfezia boudieri ATCC MYA-4762</name>
    <dbReference type="NCBI Taxonomy" id="1051890"/>
    <lineage>
        <taxon>Eukaryota</taxon>
        <taxon>Fungi</taxon>
        <taxon>Dikarya</taxon>
        <taxon>Ascomycota</taxon>
        <taxon>Pezizomycotina</taxon>
        <taxon>Pezizomycetes</taxon>
        <taxon>Pezizales</taxon>
        <taxon>Pezizaceae</taxon>
        <taxon>Terfezia</taxon>
    </lineage>
</organism>
<evidence type="ECO:0000256" key="2">
    <source>
        <dbReference type="ARBA" id="ARBA00022692"/>
    </source>
</evidence>
<feature type="transmembrane region" description="Helical" evidence="6">
    <location>
        <begin position="228"/>
        <end position="249"/>
    </location>
</feature>
<dbReference type="InterPro" id="IPR052337">
    <property type="entry name" value="SAT4-like"/>
</dbReference>
<gene>
    <name evidence="8" type="ORF">L211DRAFT_828452</name>
</gene>
<dbReference type="GO" id="GO:0016020">
    <property type="term" value="C:membrane"/>
    <property type="evidence" value="ECO:0007669"/>
    <property type="project" value="UniProtKB-SubCell"/>
</dbReference>
<dbReference type="AlphaFoldDB" id="A0A3N4LE73"/>
<dbReference type="STRING" id="1051890.A0A3N4LE73"/>
<evidence type="ECO:0000256" key="1">
    <source>
        <dbReference type="ARBA" id="ARBA00004141"/>
    </source>
</evidence>
<evidence type="ECO:0000313" key="9">
    <source>
        <dbReference type="Proteomes" id="UP000267821"/>
    </source>
</evidence>
<keyword evidence="2 6" id="KW-0812">Transmembrane</keyword>
<dbReference type="Pfam" id="PF20684">
    <property type="entry name" value="Fung_rhodopsin"/>
    <property type="match status" value="1"/>
</dbReference>